<comment type="caution">
    <text evidence="2">The sequence shown here is derived from an EMBL/GenBank/DDBJ whole genome shotgun (WGS) entry which is preliminary data.</text>
</comment>
<gene>
    <name evidence="2" type="ORF">Purlil1_3637</name>
</gene>
<accession>A0ABR0C5Z0</accession>
<reference evidence="2 3" key="1">
    <citation type="journal article" date="2024" name="Microbiol. Resour. Announc.">
        <title>Genome annotations for the ascomycete fungi Trichoderma harzianum, Trichoderma aggressivum, and Purpureocillium lilacinum.</title>
        <authorList>
            <person name="Beijen E.P.W."/>
            <person name="Ohm R.A."/>
        </authorList>
    </citation>
    <scope>NUCLEOTIDE SEQUENCE [LARGE SCALE GENOMIC DNA]</scope>
    <source>
        <strain evidence="2 3">CBS 150709</strain>
    </source>
</reference>
<feature type="region of interest" description="Disordered" evidence="1">
    <location>
        <begin position="1"/>
        <end position="56"/>
    </location>
</feature>
<feature type="compositionally biased region" description="Pro residues" evidence="1">
    <location>
        <begin position="177"/>
        <end position="190"/>
    </location>
</feature>
<organism evidence="2 3">
    <name type="scientific">Purpureocillium lilacinum</name>
    <name type="common">Paecilomyces lilacinus</name>
    <dbReference type="NCBI Taxonomy" id="33203"/>
    <lineage>
        <taxon>Eukaryota</taxon>
        <taxon>Fungi</taxon>
        <taxon>Dikarya</taxon>
        <taxon>Ascomycota</taxon>
        <taxon>Pezizomycotina</taxon>
        <taxon>Sordariomycetes</taxon>
        <taxon>Hypocreomycetidae</taxon>
        <taxon>Hypocreales</taxon>
        <taxon>Ophiocordycipitaceae</taxon>
        <taxon>Purpureocillium</taxon>
    </lineage>
</organism>
<evidence type="ECO:0000313" key="3">
    <source>
        <dbReference type="Proteomes" id="UP001287286"/>
    </source>
</evidence>
<name>A0ABR0C5Z0_PURLI</name>
<proteinExistence type="predicted"/>
<sequence length="190" mass="20328">MHAQWRAPEVPGSNARQSSSVEQPRARHPGTHCRLPDDDAAMQAGHPTHVASHSPLPGSQGCSLHAEPPAAPIVRACVRAHGRENNAGRLCDATLNLEMARRRFSYLPFPPGRRQNQTTYQVGKQVPRLRAAVIRAAARSPIGCFPSLPSSLCAARHPEHTTAPNLAPHLTAARAQRPPPVLAGGTPPLP</sequence>
<evidence type="ECO:0000313" key="2">
    <source>
        <dbReference type="EMBL" id="KAK4091798.1"/>
    </source>
</evidence>
<evidence type="ECO:0000256" key="1">
    <source>
        <dbReference type="SAM" id="MobiDB-lite"/>
    </source>
</evidence>
<feature type="region of interest" description="Disordered" evidence="1">
    <location>
        <begin position="170"/>
        <end position="190"/>
    </location>
</feature>
<dbReference type="Proteomes" id="UP001287286">
    <property type="component" value="Unassembled WGS sequence"/>
</dbReference>
<protein>
    <submittedName>
        <fullName evidence="2">Uncharacterized protein</fullName>
    </submittedName>
</protein>
<dbReference type="EMBL" id="JAWRVI010000010">
    <property type="protein sequence ID" value="KAK4091798.1"/>
    <property type="molecule type" value="Genomic_DNA"/>
</dbReference>
<keyword evidence="3" id="KW-1185">Reference proteome</keyword>